<sequence>MKLFEPCYDMALRWARHRHATKYLGGLSFSESVFFPIPPDVMLAPMALSQPNKAWHFAFITTIASIFGGIAGYWLGYFAFDAWLAPLIESWGYTHKIETAMQWFKDYGVWVVFLAGFSPIPYKIFTVSAGFLQMAFLPFVLASAVGRGARFFLVAALMRWGGAAMEQKLRQYVEVLGWGVVILAVFAYLLLR</sequence>
<protein>
    <submittedName>
        <fullName evidence="3">Membrane protein</fullName>
    </submittedName>
</protein>
<dbReference type="AlphaFoldDB" id="A0A0B3YD52"/>
<dbReference type="RefSeq" id="WP_014997226.1">
    <property type="nucleotide sequence ID" value="NZ_JWLW01000007.1"/>
</dbReference>
<feature type="transmembrane region" description="Helical" evidence="1">
    <location>
        <begin position="57"/>
        <end position="86"/>
    </location>
</feature>
<feature type="transmembrane region" description="Helical" evidence="1">
    <location>
        <begin position="172"/>
        <end position="191"/>
    </location>
</feature>
<dbReference type="InterPro" id="IPR032816">
    <property type="entry name" value="VTT_dom"/>
</dbReference>
<dbReference type="Pfam" id="PF09335">
    <property type="entry name" value="VTT_dom"/>
    <property type="match status" value="1"/>
</dbReference>
<gene>
    <name evidence="3" type="ORF">RJ41_04440</name>
</gene>
<reference evidence="3 4" key="1">
    <citation type="submission" date="2014-12" db="EMBL/GenBank/DDBJ databases">
        <title>Genome sequencing of Alteromonas marina AD001.</title>
        <authorList>
            <person name="Adrian T.G.S."/>
            <person name="Chan K.G."/>
        </authorList>
    </citation>
    <scope>NUCLEOTIDE SEQUENCE [LARGE SCALE GENOMIC DNA]</scope>
    <source>
        <strain evidence="3 4">AD001</strain>
    </source>
</reference>
<feature type="transmembrane region" description="Helical" evidence="1">
    <location>
        <begin position="107"/>
        <end position="125"/>
    </location>
</feature>
<organism evidence="3 4">
    <name type="scientific">Alteromonas marina</name>
    <dbReference type="NCBI Taxonomy" id="203795"/>
    <lineage>
        <taxon>Bacteria</taxon>
        <taxon>Pseudomonadati</taxon>
        <taxon>Pseudomonadota</taxon>
        <taxon>Gammaproteobacteria</taxon>
        <taxon>Alteromonadales</taxon>
        <taxon>Alteromonadaceae</taxon>
        <taxon>Alteromonas/Salinimonas group</taxon>
        <taxon>Alteromonas</taxon>
    </lineage>
</organism>
<evidence type="ECO:0000313" key="3">
    <source>
        <dbReference type="EMBL" id="KHT55598.1"/>
    </source>
</evidence>
<name>A0A0B3YD52_9ALTE</name>
<dbReference type="Proteomes" id="UP000031197">
    <property type="component" value="Unassembled WGS sequence"/>
</dbReference>
<keyword evidence="1" id="KW-0812">Transmembrane</keyword>
<feature type="transmembrane region" description="Helical" evidence="1">
    <location>
        <begin position="131"/>
        <end position="160"/>
    </location>
</feature>
<dbReference type="InterPro" id="IPR051311">
    <property type="entry name" value="DedA_domain"/>
</dbReference>
<dbReference type="PANTHER" id="PTHR42709:SF11">
    <property type="entry name" value="DEDA FAMILY PROTEIN"/>
    <property type="match status" value="1"/>
</dbReference>
<keyword evidence="4" id="KW-1185">Reference proteome</keyword>
<dbReference type="PANTHER" id="PTHR42709">
    <property type="entry name" value="ALKALINE PHOSPHATASE LIKE PROTEIN"/>
    <property type="match status" value="1"/>
</dbReference>
<accession>A0A0B3YD52</accession>
<evidence type="ECO:0000313" key="4">
    <source>
        <dbReference type="Proteomes" id="UP000031197"/>
    </source>
</evidence>
<proteinExistence type="predicted"/>
<evidence type="ECO:0000259" key="2">
    <source>
        <dbReference type="Pfam" id="PF09335"/>
    </source>
</evidence>
<keyword evidence="1" id="KW-1133">Transmembrane helix</keyword>
<keyword evidence="1" id="KW-0472">Membrane</keyword>
<dbReference type="EMBL" id="JWLW01000007">
    <property type="protein sequence ID" value="KHT55598.1"/>
    <property type="molecule type" value="Genomic_DNA"/>
</dbReference>
<dbReference type="OrthoDB" id="9810270at2"/>
<evidence type="ECO:0000256" key="1">
    <source>
        <dbReference type="SAM" id="Phobius"/>
    </source>
</evidence>
<feature type="domain" description="VTT" evidence="2">
    <location>
        <begin position="39"/>
        <end position="157"/>
    </location>
</feature>
<comment type="caution">
    <text evidence="3">The sequence shown here is derived from an EMBL/GenBank/DDBJ whole genome shotgun (WGS) entry which is preliminary data.</text>
</comment>
<dbReference type="GO" id="GO:0005886">
    <property type="term" value="C:plasma membrane"/>
    <property type="evidence" value="ECO:0007669"/>
    <property type="project" value="TreeGrafter"/>
</dbReference>